<keyword evidence="1" id="KW-0812">Transmembrane</keyword>
<sequence>MLKFRFLSYTNFGPMAQWYEKMAKEGWQIEKIILPFIHQFKKCEPADIKYQFTIAPNETWYVKFSKEELKDYDEMAEEYGWHMVDRSFNMNLYQVDEKGSNSLYNDDFYEIEILNKGIKGELITISLNLLVFVFLALSSIARLRSSDIYYSNFPFFMAPAVSLFLILSLLSLGDYVSFKRRNSEVKAIKDLKFTGLGIGKLQAFLPVLSIVLIILSWIALVIHQLEMGYGLTILISVIPMIFMVILISYFIKKVKLMDAQKGQKKFLFALIPVIMFVVFSISNLGIFAKLALKDDLQTKEIAGFSVRKESTSFLAESCEDYMADSNDLNIRKTVVNSEGLAEDLFNRILRNAKNHPYRAEFVKDISKDFSYDKVYSLSDENSYLILKGNMVLEVDGNIYDEKVTKDIEKILEAK</sequence>
<evidence type="ECO:0008006" key="4">
    <source>
        <dbReference type="Google" id="ProtNLM"/>
    </source>
</evidence>
<feature type="transmembrane region" description="Helical" evidence="1">
    <location>
        <begin position="228"/>
        <end position="251"/>
    </location>
</feature>
<evidence type="ECO:0000313" key="3">
    <source>
        <dbReference type="Proteomes" id="UP000005984"/>
    </source>
</evidence>
<proteinExistence type="predicted"/>
<accession>C2BD07</accession>
<name>C2BD07_9FIRM</name>
<comment type="caution">
    <text evidence="2">The sequence shown here is derived from an EMBL/GenBank/DDBJ whole genome shotgun (WGS) entry which is preliminary data.</text>
</comment>
<feature type="transmembrane region" description="Helical" evidence="1">
    <location>
        <begin position="197"/>
        <end position="222"/>
    </location>
</feature>
<dbReference type="AlphaFoldDB" id="C2BD07"/>
<dbReference type="HOGENOM" id="CLU_628074_0_0_9"/>
<evidence type="ECO:0000256" key="1">
    <source>
        <dbReference type="SAM" id="Phobius"/>
    </source>
</evidence>
<gene>
    <name evidence="2" type="ORF">HMPREF0072_0227</name>
</gene>
<dbReference type="RefSeq" id="WP_004827332.1">
    <property type="nucleotide sequence ID" value="NZ_GG666045.1"/>
</dbReference>
<dbReference type="EMBL" id="ABYO01000015">
    <property type="protein sequence ID" value="EEI87199.1"/>
    <property type="molecule type" value="Genomic_DNA"/>
</dbReference>
<protein>
    <recommendedName>
        <fullName evidence="4">DUF2812 domain-containing protein</fullName>
    </recommendedName>
</protein>
<dbReference type="eggNOG" id="COG1695">
    <property type="taxonomic scope" value="Bacteria"/>
</dbReference>
<keyword evidence="1" id="KW-0472">Membrane</keyword>
<dbReference type="InterPro" id="IPR021359">
    <property type="entry name" value="DUF2812"/>
</dbReference>
<organism evidence="2 3">
    <name type="scientific">Anaerococcus lactolyticus ATCC 51172</name>
    <dbReference type="NCBI Taxonomy" id="525254"/>
    <lineage>
        <taxon>Bacteria</taxon>
        <taxon>Bacillati</taxon>
        <taxon>Bacillota</taxon>
        <taxon>Tissierellia</taxon>
        <taxon>Tissierellales</taxon>
        <taxon>Peptoniphilaceae</taxon>
        <taxon>Anaerococcus</taxon>
    </lineage>
</organism>
<feature type="transmembrane region" description="Helical" evidence="1">
    <location>
        <begin position="266"/>
        <end position="288"/>
    </location>
</feature>
<dbReference type="Pfam" id="PF11193">
    <property type="entry name" value="DUF2812"/>
    <property type="match status" value="1"/>
</dbReference>
<keyword evidence="3" id="KW-1185">Reference proteome</keyword>
<evidence type="ECO:0000313" key="2">
    <source>
        <dbReference type="EMBL" id="EEI87199.1"/>
    </source>
</evidence>
<dbReference type="Proteomes" id="UP000005984">
    <property type="component" value="Unassembled WGS sequence"/>
</dbReference>
<keyword evidence="1" id="KW-1133">Transmembrane helix</keyword>
<dbReference type="STRING" id="525254.HMPREF0072_0227"/>
<feature type="transmembrane region" description="Helical" evidence="1">
    <location>
        <begin position="122"/>
        <end position="141"/>
    </location>
</feature>
<feature type="transmembrane region" description="Helical" evidence="1">
    <location>
        <begin position="153"/>
        <end position="176"/>
    </location>
</feature>
<reference evidence="2 3" key="1">
    <citation type="submission" date="2008-10" db="EMBL/GenBank/DDBJ databases">
        <authorList>
            <person name="Qin X."/>
            <person name="Bachman B."/>
            <person name="Battles P."/>
            <person name="Bell A."/>
            <person name="Bess C."/>
            <person name="Bickham C."/>
            <person name="Chaboub L."/>
            <person name="Chen D."/>
            <person name="Coyle M."/>
            <person name="Deiros D.R."/>
            <person name="Dinh H."/>
            <person name="Forbes L."/>
            <person name="Fowler G."/>
            <person name="Francisco L."/>
            <person name="Fu Q."/>
            <person name="Gubbala S."/>
            <person name="Hale W."/>
            <person name="Han Y."/>
            <person name="Hemphill L."/>
            <person name="Highlander S.K."/>
            <person name="Hirani K."/>
            <person name="Hogues M."/>
            <person name="Jackson L."/>
            <person name="Jakkamsetti A."/>
            <person name="Javaid M."/>
            <person name="Jiang H."/>
            <person name="Korchina V."/>
            <person name="Kovar C."/>
            <person name="Lara F."/>
            <person name="Lee S."/>
            <person name="Mata R."/>
            <person name="Mathew T."/>
            <person name="Moen C."/>
            <person name="Morales K."/>
            <person name="Munidasa M."/>
            <person name="Nazareth L."/>
            <person name="Ngo R."/>
            <person name="Nguyen L."/>
            <person name="Okwuonu G."/>
            <person name="Ongeri F."/>
            <person name="Patil S."/>
            <person name="Petrosino J."/>
            <person name="Pham C."/>
            <person name="Pham P."/>
            <person name="Pu L.-L."/>
            <person name="Puazo M."/>
            <person name="Raj R."/>
            <person name="Reid J."/>
            <person name="Rouhana J."/>
            <person name="Saada N."/>
            <person name="Shang Y."/>
            <person name="Simmons D."/>
            <person name="Thornton R."/>
            <person name="Warren J."/>
            <person name="Weissenberger G."/>
            <person name="Zhang J."/>
            <person name="Zhang L."/>
            <person name="Zhou C."/>
            <person name="Zhu D."/>
            <person name="Muzny D."/>
            <person name="Worley K."/>
            <person name="Gibbs R."/>
        </authorList>
    </citation>
    <scope>NUCLEOTIDE SEQUENCE [LARGE SCALE GENOMIC DNA]</scope>
    <source>
        <strain evidence="2 3">ATCC 51172</strain>
    </source>
</reference>